<evidence type="ECO:0000256" key="3">
    <source>
        <dbReference type="ARBA" id="ARBA00022692"/>
    </source>
</evidence>
<comment type="similarity">
    <text evidence="2">Belongs to the GtrA family.</text>
</comment>
<keyword evidence="4 6" id="KW-1133">Transmembrane helix</keyword>
<evidence type="ECO:0000256" key="6">
    <source>
        <dbReference type="SAM" id="Phobius"/>
    </source>
</evidence>
<gene>
    <name evidence="8" type="ORF">OH136_05390</name>
</gene>
<evidence type="ECO:0000313" key="9">
    <source>
        <dbReference type="Proteomes" id="UP001208041"/>
    </source>
</evidence>
<keyword evidence="3 6" id="KW-0812">Transmembrane</keyword>
<dbReference type="PANTHER" id="PTHR38459">
    <property type="entry name" value="PROPHAGE BACTOPRENOL-LINKED GLUCOSE TRANSLOCASE HOMOLOG"/>
    <property type="match status" value="1"/>
</dbReference>
<evidence type="ECO:0000313" key="8">
    <source>
        <dbReference type="EMBL" id="MCV6823984.1"/>
    </source>
</evidence>
<dbReference type="InterPro" id="IPR051401">
    <property type="entry name" value="GtrA_CellWall_Glycosyl"/>
</dbReference>
<dbReference type="RefSeq" id="WP_263952809.1">
    <property type="nucleotide sequence ID" value="NZ_JAOYFC010000001.1"/>
</dbReference>
<proteinExistence type="inferred from homology"/>
<dbReference type="EMBL" id="JAOYFC010000001">
    <property type="protein sequence ID" value="MCV6823984.1"/>
    <property type="molecule type" value="Genomic_DNA"/>
</dbReference>
<dbReference type="AlphaFoldDB" id="A0AAE3IYA9"/>
<protein>
    <submittedName>
        <fullName evidence="8">GtrA family protein</fullName>
    </submittedName>
</protein>
<evidence type="ECO:0000256" key="5">
    <source>
        <dbReference type="ARBA" id="ARBA00023136"/>
    </source>
</evidence>
<feature type="transmembrane region" description="Helical" evidence="6">
    <location>
        <begin position="27"/>
        <end position="51"/>
    </location>
</feature>
<dbReference type="GO" id="GO:0005886">
    <property type="term" value="C:plasma membrane"/>
    <property type="evidence" value="ECO:0007669"/>
    <property type="project" value="TreeGrafter"/>
</dbReference>
<evidence type="ECO:0000256" key="2">
    <source>
        <dbReference type="ARBA" id="ARBA00009399"/>
    </source>
</evidence>
<evidence type="ECO:0000259" key="7">
    <source>
        <dbReference type="Pfam" id="PF04138"/>
    </source>
</evidence>
<reference evidence="8" key="1">
    <citation type="submission" date="2022-10" db="EMBL/GenBank/DDBJ databases">
        <authorList>
            <person name="Yue Y."/>
        </authorList>
    </citation>
    <scope>NUCLEOTIDE SEQUENCE</scope>
    <source>
        <strain evidence="8">Z654</strain>
    </source>
</reference>
<feature type="transmembrane region" description="Helical" evidence="6">
    <location>
        <begin position="72"/>
        <end position="93"/>
    </location>
</feature>
<sequence>MNIGEILRFGGVGGIATLVHMAVGTGLITIGVAPLLANIGAFLVAFGVSFLGHHKITFAANGRNPRRAFLRFALVALIGFAINESLLALLLWISPLAPQIALLVSTACAAASTYILSRNWAFAGQSDDN</sequence>
<dbReference type="Pfam" id="PF04138">
    <property type="entry name" value="GtrA_DPMS_TM"/>
    <property type="match status" value="1"/>
</dbReference>
<evidence type="ECO:0000256" key="1">
    <source>
        <dbReference type="ARBA" id="ARBA00004141"/>
    </source>
</evidence>
<comment type="caution">
    <text evidence="8">The sequence shown here is derived from an EMBL/GenBank/DDBJ whole genome shotgun (WGS) entry which is preliminary data.</text>
</comment>
<dbReference type="Proteomes" id="UP001208041">
    <property type="component" value="Unassembled WGS sequence"/>
</dbReference>
<keyword evidence="5 6" id="KW-0472">Membrane</keyword>
<dbReference type="PANTHER" id="PTHR38459:SF1">
    <property type="entry name" value="PROPHAGE BACTOPRENOL-LINKED GLUCOSE TRANSLOCASE HOMOLOG"/>
    <property type="match status" value="1"/>
</dbReference>
<feature type="transmembrane region" description="Helical" evidence="6">
    <location>
        <begin position="99"/>
        <end position="116"/>
    </location>
</feature>
<dbReference type="InterPro" id="IPR007267">
    <property type="entry name" value="GtrA_DPMS_TM"/>
</dbReference>
<keyword evidence="9" id="KW-1185">Reference proteome</keyword>
<feature type="domain" description="GtrA/DPMS transmembrane" evidence="7">
    <location>
        <begin position="8"/>
        <end position="122"/>
    </location>
</feature>
<comment type="subcellular location">
    <subcellularLocation>
        <location evidence="1">Membrane</location>
        <topology evidence="1">Multi-pass membrane protein</topology>
    </subcellularLocation>
</comment>
<name>A0AAE3IYA9_9RHOB</name>
<dbReference type="GO" id="GO:0000271">
    <property type="term" value="P:polysaccharide biosynthetic process"/>
    <property type="evidence" value="ECO:0007669"/>
    <property type="project" value="InterPro"/>
</dbReference>
<organism evidence="8 9">
    <name type="scientific">Halocynthiibacter halioticoli</name>
    <dbReference type="NCBI Taxonomy" id="2986804"/>
    <lineage>
        <taxon>Bacteria</taxon>
        <taxon>Pseudomonadati</taxon>
        <taxon>Pseudomonadota</taxon>
        <taxon>Alphaproteobacteria</taxon>
        <taxon>Rhodobacterales</taxon>
        <taxon>Paracoccaceae</taxon>
        <taxon>Halocynthiibacter</taxon>
    </lineage>
</organism>
<evidence type="ECO:0000256" key="4">
    <source>
        <dbReference type="ARBA" id="ARBA00022989"/>
    </source>
</evidence>
<accession>A0AAE3IYA9</accession>